<keyword evidence="3 6" id="KW-1133">Transmembrane helix</keyword>
<feature type="transmembrane region" description="Helical" evidence="6">
    <location>
        <begin position="154"/>
        <end position="175"/>
    </location>
</feature>
<comment type="subcellular location">
    <subcellularLocation>
        <location evidence="1">Membrane</location>
        <topology evidence="1">Multi-pass membrane protein</topology>
    </subcellularLocation>
</comment>
<dbReference type="PANTHER" id="PTHR33048:SF15">
    <property type="entry name" value="INTEGRAL MEMBRANE PROTEIN"/>
    <property type="match status" value="1"/>
</dbReference>
<feature type="transmembrane region" description="Helical" evidence="6">
    <location>
        <begin position="31"/>
        <end position="52"/>
    </location>
</feature>
<evidence type="ECO:0000256" key="6">
    <source>
        <dbReference type="SAM" id="Phobius"/>
    </source>
</evidence>
<dbReference type="AlphaFoldDB" id="A0A1Y2LQB7"/>
<dbReference type="Pfam" id="PF20684">
    <property type="entry name" value="Fung_rhodopsin"/>
    <property type="match status" value="1"/>
</dbReference>
<evidence type="ECO:0000259" key="7">
    <source>
        <dbReference type="Pfam" id="PF20684"/>
    </source>
</evidence>
<dbReference type="InParanoid" id="A0A1Y2LQB7"/>
<name>A0A1Y2LQB7_EPING</name>
<dbReference type="Proteomes" id="UP000193240">
    <property type="component" value="Unassembled WGS sequence"/>
</dbReference>
<evidence type="ECO:0000256" key="4">
    <source>
        <dbReference type="ARBA" id="ARBA00023136"/>
    </source>
</evidence>
<dbReference type="PANTHER" id="PTHR33048">
    <property type="entry name" value="PTH11-LIKE INTEGRAL MEMBRANE PROTEIN (AFU_ORTHOLOGUE AFUA_5G11245)"/>
    <property type="match status" value="1"/>
</dbReference>
<proteinExistence type="inferred from homology"/>
<comment type="similarity">
    <text evidence="5">Belongs to the SAT4 family.</text>
</comment>
<sequence>MRRLTLPRDKRQGPGHARWDKQPLDKWLGKSLYISCTVSSFLQFFSYSQSIFKMATPSNGVDPSARLITPHGLPLAIIIISSIFLFISIVAVSLRTFIRAKKGTFAIDDAFMAFGTFVYIPVTGLAIYGCLVGLGRLNEDLNAWQQSEAIKIYVVWILLYVVALATVKSSVCITIRRIASIQKSMRIAVWCLLALTWASFLVTFIGTITYCNPTRSLWTPSLIISGQGGCAPPDVFLIIAHTATVSTIVTDMALVVVPALILWNTQMKRQSKIQAFALLSFASLASIITMVRIPYVNKFESQTNLPFWVSHIMLCSNVETGIGCFASSIPSLRHYFHANADGSTDPHSKRHVTSSKLITGNSSRSRGGLDSKNIGFSLTSVSHARKQDDWERLQDGHSEEGILPTDTRGIYAERSYRVESERV</sequence>
<evidence type="ECO:0000313" key="8">
    <source>
        <dbReference type="EMBL" id="OSS45098.1"/>
    </source>
</evidence>
<dbReference type="OMA" id="SHMRKAT"/>
<accession>A0A1Y2LQB7</accession>
<dbReference type="STRING" id="105696.A0A1Y2LQB7"/>
<keyword evidence="2 6" id="KW-0812">Transmembrane</keyword>
<keyword evidence="4 6" id="KW-0472">Membrane</keyword>
<gene>
    <name evidence="8" type="ORF">B5807_09252</name>
</gene>
<protein>
    <recommendedName>
        <fullName evidence="7">Rhodopsin domain-containing protein</fullName>
    </recommendedName>
</protein>
<dbReference type="GO" id="GO:0016020">
    <property type="term" value="C:membrane"/>
    <property type="evidence" value="ECO:0007669"/>
    <property type="project" value="UniProtKB-SubCell"/>
</dbReference>
<dbReference type="InterPro" id="IPR049326">
    <property type="entry name" value="Rhodopsin_dom_fungi"/>
</dbReference>
<evidence type="ECO:0000256" key="1">
    <source>
        <dbReference type="ARBA" id="ARBA00004141"/>
    </source>
</evidence>
<evidence type="ECO:0000256" key="5">
    <source>
        <dbReference type="ARBA" id="ARBA00038359"/>
    </source>
</evidence>
<dbReference type="InterPro" id="IPR052337">
    <property type="entry name" value="SAT4-like"/>
</dbReference>
<feature type="transmembrane region" description="Helical" evidence="6">
    <location>
        <begin position="275"/>
        <end position="295"/>
    </location>
</feature>
<feature type="transmembrane region" description="Helical" evidence="6">
    <location>
        <begin position="72"/>
        <end position="98"/>
    </location>
</feature>
<evidence type="ECO:0000256" key="3">
    <source>
        <dbReference type="ARBA" id="ARBA00022989"/>
    </source>
</evidence>
<feature type="transmembrane region" description="Helical" evidence="6">
    <location>
        <begin position="307"/>
        <end position="326"/>
    </location>
</feature>
<feature type="transmembrane region" description="Helical" evidence="6">
    <location>
        <begin position="187"/>
        <end position="210"/>
    </location>
</feature>
<keyword evidence="9" id="KW-1185">Reference proteome</keyword>
<reference evidence="8 9" key="1">
    <citation type="journal article" date="2017" name="Genome Announc.">
        <title>Genome sequence of the saprophytic ascomycete Epicoccum nigrum ICMP 19927 strain isolated from New Zealand.</title>
        <authorList>
            <person name="Fokin M."/>
            <person name="Fleetwood D."/>
            <person name="Weir B.S."/>
            <person name="Villas-Boas S.G."/>
        </authorList>
    </citation>
    <scope>NUCLEOTIDE SEQUENCE [LARGE SCALE GENOMIC DNA]</scope>
    <source>
        <strain evidence="8 9">ICMP 19927</strain>
    </source>
</reference>
<dbReference type="EMBL" id="KZ107855">
    <property type="protein sequence ID" value="OSS45098.1"/>
    <property type="molecule type" value="Genomic_DNA"/>
</dbReference>
<feature type="domain" description="Rhodopsin" evidence="7">
    <location>
        <begin position="94"/>
        <end position="337"/>
    </location>
</feature>
<feature type="transmembrane region" description="Helical" evidence="6">
    <location>
        <begin position="235"/>
        <end position="263"/>
    </location>
</feature>
<organism evidence="8 9">
    <name type="scientific">Epicoccum nigrum</name>
    <name type="common">Soil fungus</name>
    <name type="synonym">Epicoccum purpurascens</name>
    <dbReference type="NCBI Taxonomy" id="105696"/>
    <lineage>
        <taxon>Eukaryota</taxon>
        <taxon>Fungi</taxon>
        <taxon>Dikarya</taxon>
        <taxon>Ascomycota</taxon>
        <taxon>Pezizomycotina</taxon>
        <taxon>Dothideomycetes</taxon>
        <taxon>Pleosporomycetidae</taxon>
        <taxon>Pleosporales</taxon>
        <taxon>Pleosporineae</taxon>
        <taxon>Didymellaceae</taxon>
        <taxon>Epicoccum</taxon>
    </lineage>
</organism>
<feature type="transmembrane region" description="Helical" evidence="6">
    <location>
        <begin position="110"/>
        <end position="134"/>
    </location>
</feature>
<evidence type="ECO:0000313" key="9">
    <source>
        <dbReference type="Proteomes" id="UP000193240"/>
    </source>
</evidence>
<evidence type="ECO:0000256" key="2">
    <source>
        <dbReference type="ARBA" id="ARBA00022692"/>
    </source>
</evidence>